<reference evidence="1" key="1">
    <citation type="submission" date="2023-10" db="EMBL/GenBank/DDBJ databases">
        <title>Development of a sustainable strategy for remediation of hydrocarbon-contaminated territories based on the waste exchange concept.</title>
        <authorList>
            <person name="Krivoruchko A."/>
        </authorList>
    </citation>
    <scope>NUCLEOTIDE SEQUENCE</scope>
    <source>
        <strain evidence="1">IEGM 1175</strain>
    </source>
</reference>
<dbReference type="EMBL" id="JAWLKJ010000004">
    <property type="protein sequence ID" value="MDV6300669.1"/>
    <property type="molecule type" value="Genomic_DNA"/>
</dbReference>
<dbReference type="RefSeq" id="WP_317471129.1">
    <property type="nucleotide sequence ID" value="NZ_JAWLKJ010000004.1"/>
</dbReference>
<proteinExistence type="predicted"/>
<gene>
    <name evidence="1" type="ORF">R3P82_16290</name>
</gene>
<dbReference type="Proteomes" id="UP001185873">
    <property type="component" value="Unassembled WGS sequence"/>
</dbReference>
<organism evidence="1 2">
    <name type="scientific">Dietzia maris</name>
    <dbReference type="NCBI Taxonomy" id="37915"/>
    <lineage>
        <taxon>Bacteria</taxon>
        <taxon>Bacillati</taxon>
        <taxon>Actinomycetota</taxon>
        <taxon>Actinomycetes</taxon>
        <taxon>Mycobacteriales</taxon>
        <taxon>Dietziaceae</taxon>
        <taxon>Dietzia</taxon>
    </lineage>
</organism>
<evidence type="ECO:0008006" key="3">
    <source>
        <dbReference type="Google" id="ProtNLM"/>
    </source>
</evidence>
<comment type="caution">
    <text evidence="1">The sequence shown here is derived from an EMBL/GenBank/DDBJ whole genome shotgun (WGS) entry which is preliminary data.</text>
</comment>
<sequence>MIGVYVHNRGRGHLHRVLPVVAALRDRGDEVTMLVTGPFDDTQRPPGTRVVHLPTEPDARTGPAAAHAAGPPARDEITLAARRAAVAWMDRERPRALWVDGSPAMSLAARMTGTPMVSTLPPGVRDDEPHLLRCRAAERLIAAWPPGVHRETVARAEKRVSEIGGVSRFERRGREERARRRPRVVHLNASGTGGDHRFWRAVRTTAAELGVTDWVELGGPDGEWHSDPWPVLSSANVVVTGAGQASVADAACADVPLVVVPGKHEYGEHDATAEALGSIPGASVLRYGDGPTAVAREVRAQVDRALDGEAAGIRSWWGVDGAAHRAAEVIRATTTTTT</sequence>
<name>A0AAE4R1P1_9ACTN</name>
<accession>A0AAE4R1P1</accession>
<evidence type="ECO:0000313" key="1">
    <source>
        <dbReference type="EMBL" id="MDV6300669.1"/>
    </source>
</evidence>
<protein>
    <recommendedName>
        <fullName evidence="3">Glycosyl transferase</fullName>
    </recommendedName>
</protein>
<dbReference type="AlphaFoldDB" id="A0AAE4R1P1"/>
<dbReference type="SUPFAM" id="SSF53756">
    <property type="entry name" value="UDP-Glycosyltransferase/glycogen phosphorylase"/>
    <property type="match status" value="1"/>
</dbReference>
<dbReference type="Gene3D" id="3.40.50.2000">
    <property type="entry name" value="Glycogen Phosphorylase B"/>
    <property type="match status" value="2"/>
</dbReference>
<evidence type="ECO:0000313" key="2">
    <source>
        <dbReference type="Proteomes" id="UP001185873"/>
    </source>
</evidence>